<dbReference type="EMBL" id="KQ980765">
    <property type="protein sequence ID" value="KYN13473.1"/>
    <property type="molecule type" value="Genomic_DNA"/>
</dbReference>
<keyword evidence="2" id="KW-1185">Reference proteome</keyword>
<dbReference type="AlphaFoldDB" id="A0A195DKR9"/>
<dbReference type="Proteomes" id="UP000078492">
    <property type="component" value="Unassembled WGS sequence"/>
</dbReference>
<accession>A0A195DKR9</accession>
<reference evidence="1 2" key="1">
    <citation type="submission" date="2015-09" db="EMBL/GenBank/DDBJ databases">
        <title>Trachymyrmex cornetzi WGS genome.</title>
        <authorList>
            <person name="Nygaard S."/>
            <person name="Hu H."/>
            <person name="Boomsma J."/>
            <person name="Zhang G."/>
        </authorList>
    </citation>
    <scope>NUCLEOTIDE SEQUENCE [LARGE SCALE GENOMIC DNA]</scope>
    <source>
        <strain evidence="1">Tcor2-1</strain>
        <tissue evidence="1">Whole body</tissue>
    </source>
</reference>
<protein>
    <submittedName>
        <fullName evidence="1">Uncharacterized protein</fullName>
    </submittedName>
</protein>
<organism evidence="1 2">
    <name type="scientific">Trachymyrmex cornetzi</name>
    <dbReference type="NCBI Taxonomy" id="471704"/>
    <lineage>
        <taxon>Eukaryota</taxon>
        <taxon>Metazoa</taxon>
        <taxon>Ecdysozoa</taxon>
        <taxon>Arthropoda</taxon>
        <taxon>Hexapoda</taxon>
        <taxon>Insecta</taxon>
        <taxon>Pterygota</taxon>
        <taxon>Neoptera</taxon>
        <taxon>Endopterygota</taxon>
        <taxon>Hymenoptera</taxon>
        <taxon>Apocrita</taxon>
        <taxon>Aculeata</taxon>
        <taxon>Formicoidea</taxon>
        <taxon>Formicidae</taxon>
        <taxon>Myrmicinae</taxon>
        <taxon>Trachymyrmex</taxon>
    </lineage>
</organism>
<evidence type="ECO:0000313" key="2">
    <source>
        <dbReference type="Proteomes" id="UP000078492"/>
    </source>
</evidence>
<evidence type="ECO:0000313" key="1">
    <source>
        <dbReference type="EMBL" id="KYN13473.1"/>
    </source>
</evidence>
<name>A0A195DKR9_9HYME</name>
<sequence>MFQTLVDGPRGASSLHQRAPTRHMILRCRDSSELYASRGDVTLCFRARHSAPADETLQTGYPRQGTCHNEVKSAKRMSTGRLQDRYYRPHRARQFYAHPCCVIHQINKANCFVIRASAWY</sequence>
<gene>
    <name evidence="1" type="ORF">ALC57_14486</name>
</gene>
<proteinExistence type="predicted"/>